<feature type="compositionally biased region" description="Polar residues" evidence="1">
    <location>
        <begin position="15"/>
        <end position="42"/>
    </location>
</feature>
<reference evidence="3" key="1">
    <citation type="submission" date="2022-12" db="EMBL/GenBank/DDBJ databases">
        <title>Polyphasic identification of a Novel Hot-Spring Cyanobacterium Ocullathermofonsia sinensis gen nov. sp. nov. and Genomic Insights on its Adaptations to the Thermal Habitat.</title>
        <authorList>
            <person name="Daroch M."/>
            <person name="Tang J."/>
            <person name="Jiang Y."/>
        </authorList>
    </citation>
    <scope>NUCLEOTIDE SEQUENCE</scope>
    <source>
        <strain evidence="3">PKUAC-SCTA174</strain>
    </source>
</reference>
<proteinExistence type="predicted"/>
<dbReference type="PANTHER" id="PTHR37185">
    <property type="entry name" value="MEMBRANE PROTEIN"/>
    <property type="match status" value="1"/>
</dbReference>
<keyword evidence="2" id="KW-0472">Membrane</keyword>
<evidence type="ECO:0000256" key="1">
    <source>
        <dbReference type="SAM" id="MobiDB-lite"/>
    </source>
</evidence>
<feature type="transmembrane region" description="Helical" evidence="2">
    <location>
        <begin position="241"/>
        <end position="269"/>
    </location>
</feature>
<dbReference type="PANTHER" id="PTHR37185:SF3">
    <property type="entry name" value="MEMBRANE PROTEIN"/>
    <property type="match status" value="1"/>
</dbReference>
<evidence type="ECO:0000313" key="3">
    <source>
        <dbReference type="EMBL" id="WAL61605.1"/>
    </source>
</evidence>
<organism evidence="3 4">
    <name type="scientific">Thermocoleostomius sinensis A174</name>
    <dbReference type="NCBI Taxonomy" id="2016057"/>
    <lineage>
        <taxon>Bacteria</taxon>
        <taxon>Bacillati</taxon>
        <taxon>Cyanobacteriota</taxon>
        <taxon>Cyanophyceae</taxon>
        <taxon>Oculatellales</taxon>
        <taxon>Oculatellaceae</taxon>
        <taxon>Thermocoleostomius</taxon>
    </lineage>
</organism>
<name>A0A9E8ZI22_9CYAN</name>
<keyword evidence="2" id="KW-0812">Transmembrane</keyword>
<evidence type="ECO:0000256" key="2">
    <source>
        <dbReference type="SAM" id="Phobius"/>
    </source>
</evidence>
<feature type="transmembrane region" description="Helical" evidence="2">
    <location>
        <begin position="82"/>
        <end position="103"/>
    </location>
</feature>
<protein>
    <submittedName>
        <fullName evidence="3">DUF2232 domain-containing protein</fullName>
    </submittedName>
</protein>
<dbReference type="EMBL" id="CP113797">
    <property type="protein sequence ID" value="WAL61605.1"/>
    <property type="molecule type" value="Genomic_DNA"/>
</dbReference>
<feature type="region of interest" description="Disordered" evidence="1">
    <location>
        <begin position="1"/>
        <end position="46"/>
    </location>
</feature>
<evidence type="ECO:0000313" key="4">
    <source>
        <dbReference type="Proteomes" id="UP001163152"/>
    </source>
</evidence>
<dbReference type="KEGG" id="tsin:OXH18_06365"/>
<dbReference type="Pfam" id="PF09991">
    <property type="entry name" value="DUF2232"/>
    <property type="match status" value="1"/>
</dbReference>
<dbReference type="RefSeq" id="WP_268611614.1">
    <property type="nucleotide sequence ID" value="NZ_CP113797.1"/>
</dbReference>
<accession>A0A9E8ZI22</accession>
<gene>
    <name evidence="3" type="ORF">OXH18_06365</name>
</gene>
<feature type="transmembrane region" description="Helical" evidence="2">
    <location>
        <begin position="109"/>
        <end position="127"/>
    </location>
</feature>
<dbReference type="AlphaFoldDB" id="A0A9E8ZI22"/>
<keyword evidence="2" id="KW-1133">Transmembrane helix</keyword>
<dbReference type="Proteomes" id="UP001163152">
    <property type="component" value="Chromosome"/>
</dbReference>
<feature type="transmembrane region" description="Helical" evidence="2">
    <location>
        <begin position="180"/>
        <end position="200"/>
    </location>
</feature>
<feature type="transmembrane region" description="Helical" evidence="2">
    <location>
        <begin position="139"/>
        <end position="160"/>
    </location>
</feature>
<dbReference type="InterPro" id="IPR018710">
    <property type="entry name" value="DUF2232"/>
</dbReference>
<sequence length="290" mass="31895">MSDSFEGNQADPKHSQSTNSPTSDSLTSGTNHSVNEPTPSETSDLAEELAAVEASLSLPTSSHASHDAPHSTTPISTPTPPLVMVETAFLASTASLLWLVSYYLSVGPWMRILFPVPIALVYLRWGLRASWMSALVSGLLLAVLMGPYLSLLFCVPYALLGVQLGAMWKRHSPWLPSIGIGTLIATFGFFFRMWLLSVFLGEDLWAYLTNRIADFIQWALSKLVDWGWLDIGVLGQTNLTVIQVMTVGAILLSDVIYLFTVHLAAWLLLERLGNPIPEPPQWVQTLLEEE</sequence>
<keyword evidence="4" id="KW-1185">Reference proteome</keyword>